<feature type="domain" description="Sugar-binding" evidence="5">
    <location>
        <begin position="91"/>
        <end position="337"/>
    </location>
</feature>
<gene>
    <name evidence="7" type="ORF">NDM98_09070</name>
</gene>
<dbReference type="SUPFAM" id="SSF100950">
    <property type="entry name" value="NagB/RpiA/CoA transferase-like"/>
    <property type="match status" value="1"/>
</dbReference>
<dbReference type="PANTHER" id="PTHR34294:SF5">
    <property type="entry name" value="CENTRAL GLYCOLYTIC GENES REGULATOR"/>
    <property type="match status" value="1"/>
</dbReference>
<dbReference type="InterPro" id="IPR036390">
    <property type="entry name" value="WH_DNA-bd_sf"/>
</dbReference>
<reference evidence="7" key="1">
    <citation type="submission" date="2022-06" db="EMBL/GenBank/DDBJ databases">
        <title>Alkalicoccobacillus porphyridii sp. nov., isolated from a marine red alga, Porphyridium purpureum and reclassification of Shouchella plakortidis and Shouchella gibsonii as Alkalicoccobacillus plakortidis comb. nov. and Alkalicoccobacillus gibsonii comb. nov.</title>
        <authorList>
            <person name="Kim K.H."/>
            <person name="Lee J.K."/>
            <person name="Han D.M."/>
            <person name="Baek J.H."/>
            <person name="Jeon C.O."/>
        </authorList>
    </citation>
    <scope>NUCLEOTIDE SEQUENCE</scope>
    <source>
        <strain evidence="7">DSM 19153</strain>
    </source>
</reference>
<keyword evidence="3" id="KW-0238">DNA-binding</keyword>
<dbReference type="Proteomes" id="UP001203665">
    <property type="component" value="Unassembled WGS sequence"/>
</dbReference>
<dbReference type="Pfam" id="PF21715">
    <property type="entry name" value="CggR_N"/>
    <property type="match status" value="1"/>
</dbReference>
<organism evidence="7 8">
    <name type="scientific">Alkalicoccobacillus plakortidis</name>
    <dbReference type="NCBI Taxonomy" id="444060"/>
    <lineage>
        <taxon>Bacteria</taxon>
        <taxon>Bacillati</taxon>
        <taxon>Bacillota</taxon>
        <taxon>Bacilli</taxon>
        <taxon>Bacillales</taxon>
        <taxon>Bacillaceae</taxon>
        <taxon>Alkalicoccobacillus</taxon>
    </lineage>
</organism>
<evidence type="ECO:0008006" key="9">
    <source>
        <dbReference type="Google" id="ProtNLM"/>
    </source>
</evidence>
<dbReference type="EMBL" id="JAMQJY010000001">
    <property type="protein sequence ID" value="MCM2675628.1"/>
    <property type="molecule type" value="Genomic_DNA"/>
</dbReference>
<dbReference type="RefSeq" id="WP_251609044.1">
    <property type="nucleotide sequence ID" value="NZ_JAMQJY010000001.1"/>
</dbReference>
<dbReference type="InterPro" id="IPR051054">
    <property type="entry name" value="SorC_transcr_regulators"/>
</dbReference>
<evidence type="ECO:0000313" key="8">
    <source>
        <dbReference type="Proteomes" id="UP001203665"/>
    </source>
</evidence>
<feature type="domain" description="CggR N-terminal DNA binding" evidence="6">
    <location>
        <begin position="19"/>
        <end position="88"/>
    </location>
</feature>
<sequence>MRKLVNVQKQLVPELVETMQKRYRMLQFVYLKQPIGRRSLAVNLQLSERVVRGEVTFLKDQRLVAFTTAGMSLTREGETVLDQLEEMMKDILGLRAMEAELEQKLGVTKAVIVAGDSDEEDWVKQEMGQACVKELKSIIIPQSVVAVMGGTTLAAVAQMMTPDPKVSQTIFVPARGGLGERVENQANTISAEFADRAGAEYRLMHVPDQLSEEAYSSLVLEPSVREILDLIKTSRILLHGIGDATRMAARRSSEEPFMNKLKREHAVAEAFGYYFNQAGDIIHKQRTIGLQLDELDSGKHVISVAGGASKANAIAAYMKHRPSDVLITDEAAARRLLHNE</sequence>
<keyword evidence="8" id="KW-1185">Reference proteome</keyword>
<dbReference type="InterPro" id="IPR036388">
    <property type="entry name" value="WH-like_DNA-bd_sf"/>
</dbReference>
<dbReference type="Pfam" id="PF04198">
    <property type="entry name" value="Sugar-bind"/>
    <property type="match status" value="1"/>
</dbReference>
<evidence type="ECO:0000256" key="2">
    <source>
        <dbReference type="ARBA" id="ARBA00023015"/>
    </source>
</evidence>
<comment type="similarity">
    <text evidence="1">Belongs to the SorC transcriptional regulatory family.</text>
</comment>
<proteinExistence type="inferred from homology"/>
<evidence type="ECO:0000259" key="5">
    <source>
        <dbReference type="Pfam" id="PF04198"/>
    </source>
</evidence>
<evidence type="ECO:0000313" key="7">
    <source>
        <dbReference type="EMBL" id="MCM2675628.1"/>
    </source>
</evidence>
<dbReference type="Gene3D" id="3.40.50.1360">
    <property type="match status" value="1"/>
</dbReference>
<dbReference type="PANTHER" id="PTHR34294">
    <property type="entry name" value="TRANSCRIPTIONAL REGULATOR-RELATED"/>
    <property type="match status" value="1"/>
</dbReference>
<accession>A0ABT0XJT1</accession>
<protein>
    <recommendedName>
        <fullName evidence="9">Central glycolytic genes regulator</fullName>
    </recommendedName>
</protein>
<evidence type="ECO:0000256" key="4">
    <source>
        <dbReference type="ARBA" id="ARBA00023163"/>
    </source>
</evidence>
<dbReference type="InterPro" id="IPR007324">
    <property type="entry name" value="Sugar-bd_dom_put"/>
</dbReference>
<evidence type="ECO:0000256" key="3">
    <source>
        <dbReference type="ARBA" id="ARBA00023125"/>
    </source>
</evidence>
<dbReference type="InterPro" id="IPR037171">
    <property type="entry name" value="NagB/RpiA_transferase-like"/>
</dbReference>
<comment type="caution">
    <text evidence="7">The sequence shown here is derived from an EMBL/GenBank/DDBJ whole genome shotgun (WGS) entry which is preliminary data.</text>
</comment>
<dbReference type="InterPro" id="IPR048715">
    <property type="entry name" value="CggR_N"/>
</dbReference>
<keyword evidence="4" id="KW-0804">Transcription</keyword>
<keyword evidence="2" id="KW-0805">Transcription regulation</keyword>
<evidence type="ECO:0000256" key="1">
    <source>
        <dbReference type="ARBA" id="ARBA00010466"/>
    </source>
</evidence>
<name>A0ABT0XJT1_9BACI</name>
<evidence type="ECO:0000259" key="6">
    <source>
        <dbReference type="Pfam" id="PF21715"/>
    </source>
</evidence>
<dbReference type="Gene3D" id="1.10.10.10">
    <property type="entry name" value="Winged helix-like DNA-binding domain superfamily/Winged helix DNA-binding domain"/>
    <property type="match status" value="1"/>
</dbReference>
<dbReference type="SUPFAM" id="SSF46785">
    <property type="entry name" value="Winged helix' DNA-binding domain"/>
    <property type="match status" value="1"/>
</dbReference>